<accession>A0ACC0PDG6</accession>
<sequence length="287" mass="31266">MGSEEDVAAAEVKAKNAGRRQNEKLYDAAGILNTKLMRAGKKRRKRANKSSGDAMEDDEDYDFKVDYVKKGSDMDDGEENEEAGGSNQTRFEVLASGVEISICCTLAFAHSDQFPSLQAPPGYVKEMAEAMMGLEQLVRQYAMGHPQEVLPRVGGSIVHSRTLVNCFTSIVYDYDYDANAIPLQARGGATRGLRRKSVRPIVRQVSSAGSREEPASKRTRRSVGTEDEPIDVSEDDTPEPTDVDLEVTSGDTVPRATGTQAASSSPADEEISVEDEEESEGEDEDES</sequence>
<dbReference type="Proteomes" id="UP001062846">
    <property type="component" value="Chromosome 3"/>
</dbReference>
<keyword evidence="2" id="KW-1185">Reference proteome</keyword>
<dbReference type="EMBL" id="CM046390">
    <property type="protein sequence ID" value="KAI8563530.1"/>
    <property type="molecule type" value="Genomic_DNA"/>
</dbReference>
<name>A0ACC0PDG6_RHOML</name>
<comment type="caution">
    <text evidence="1">The sequence shown here is derived from an EMBL/GenBank/DDBJ whole genome shotgun (WGS) entry which is preliminary data.</text>
</comment>
<evidence type="ECO:0000313" key="2">
    <source>
        <dbReference type="Proteomes" id="UP001062846"/>
    </source>
</evidence>
<gene>
    <name evidence="1" type="ORF">RHMOL_Rhmol03G0117800</name>
</gene>
<protein>
    <submittedName>
        <fullName evidence="1">Uncharacterized protein</fullName>
    </submittedName>
</protein>
<organism evidence="1 2">
    <name type="scientific">Rhododendron molle</name>
    <name type="common">Chinese azalea</name>
    <name type="synonym">Azalea mollis</name>
    <dbReference type="NCBI Taxonomy" id="49168"/>
    <lineage>
        <taxon>Eukaryota</taxon>
        <taxon>Viridiplantae</taxon>
        <taxon>Streptophyta</taxon>
        <taxon>Embryophyta</taxon>
        <taxon>Tracheophyta</taxon>
        <taxon>Spermatophyta</taxon>
        <taxon>Magnoliopsida</taxon>
        <taxon>eudicotyledons</taxon>
        <taxon>Gunneridae</taxon>
        <taxon>Pentapetalae</taxon>
        <taxon>asterids</taxon>
        <taxon>Ericales</taxon>
        <taxon>Ericaceae</taxon>
        <taxon>Ericoideae</taxon>
        <taxon>Rhodoreae</taxon>
        <taxon>Rhododendron</taxon>
    </lineage>
</organism>
<proteinExistence type="predicted"/>
<evidence type="ECO:0000313" key="1">
    <source>
        <dbReference type="EMBL" id="KAI8563530.1"/>
    </source>
</evidence>
<reference evidence="1" key="1">
    <citation type="submission" date="2022-02" db="EMBL/GenBank/DDBJ databases">
        <title>Plant Genome Project.</title>
        <authorList>
            <person name="Zhang R.-G."/>
        </authorList>
    </citation>
    <scope>NUCLEOTIDE SEQUENCE</scope>
    <source>
        <strain evidence="1">AT1</strain>
    </source>
</reference>